<dbReference type="RefSeq" id="WP_248737710.1">
    <property type="nucleotide sequence ID" value="NZ_CALBWS010000050.1"/>
</dbReference>
<evidence type="ECO:0000256" key="1">
    <source>
        <dbReference type="SAM" id="Phobius"/>
    </source>
</evidence>
<comment type="caution">
    <text evidence="2">The sequence shown here is derived from an EMBL/GenBank/DDBJ whole genome shotgun (WGS) entry which is preliminary data.</text>
</comment>
<keyword evidence="1" id="KW-1133">Transmembrane helix</keyword>
<gene>
    <name evidence="2" type="ORF">BACCIP111895_04716</name>
</gene>
<dbReference type="EMBL" id="CALBWS010000050">
    <property type="protein sequence ID" value="CAH2717502.1"/>
    <property type="molecule type" value="Genomic_DNA"/>
</dbReference>
<organism evidence="2 3">
    <name type="scientific">Neobacillus rhizosphaerae</name>
    <dbReference type="NCBI Taxonomy" id="2880965"/>
    <lineage>
        <taxon>Bacteria</taxon>
        <taxon>Bacillati</taxon>
        <taxon>Bacillota</taxon>
        <taxon>Bacilli</taxon>
        <taxon>Bacillales</taxon>
        <taxon>Bacillaceae</taxon>
        <taxon>Neobacillus</taxon>
    </lineage>
</organism>
<keyword evidence="1" id="KW-0472">Membrane</keyword>
<keyword evidence="1" id="KW-0812">Transmembrane</keyword>
<protein>
    <submittedName>
        <fullName evidence="2">Uncharacterized protein</fullName>
    </submittedName>
</protein>
<dbReference type="Proteomes" id="UP000838308">
    <property type="component" value="Unassembled WGS sequence"/>
</dbReference>
<evidence type="ECO:0000313" key="3">
    <source>
        <dbReference type="Proteomes" id="UP000838308"/>
    </source>
</evidence>
<accession>A0ABN8KYI0</accession>
<evidence type="ECO:0000313" key="2">
    <source>
        <dbReference type="EMBL" id="CAH2717502.1"/>
    </source>
</evidence>
<keyword evidence="3" id="KW-1185">Reference proteome</keyword>
<proteinExistence type="predicted"/>
<reference evidence="2" key="1">
    <citation type="submission" date="2022-04" db="EMBL/GenBank/DDBJ databases">
        <authorList>
            <person name="Criscuolo A."/>
        </authorList>
    </citation>
    <scope>NUCLEOTIDE SEQUENCE</scope>
    <source>
        <strain evidence="2">CIP111895</strain>
    </source>
</reference>
<name>A0ABN8KYI0_9BACI</name>
<feature type="transmembrane region" description="Helical" evidence="1">
    <location>
        <begin position="32"/>
        <end position="52"/>
    </location>
</feature>
<sequence>MSILQLKLEAWLEDVNQEDGVTLRLFEKILDMMFFLIKWAGLPFVIYLFLIITKW</sequence>